<accession>J1HN25</accession>
<dbReference type="Proteomes" id="UP000002941">
    <property type="component" value="Unassembled WGS sequence"/>
</dbReference>
<dbReference type="PANTHER" id="PTHR43519:SF1">
    <property type="entry name" value="ATP-DEPENDENT RNA HELICASE HRPB"/>
    <property type="match status" value="1"/>
</dbReference>
<dbReference type="eggNOG" id="COG1643">
    <property type="taxonomic scope" value="Bacteria"/>
</dbReference>
<keyword evidence="4" id="KW-1185">Reference proteome</keyword>
<dbReference type="PANTHER" id="PTHR43519">
    <property type="entry name" value="ATP-DEPENDENT RNA HELICASE HRPB"/>
    <property type="match status" value="1"/>
</dbReference>
<reference evidence="3 4" key="1">
    <citation type="submission" date="2012-05" db="EMBL/GenBank/DDBJ databases">
        <authorList>
            <person name="Harkins D.M."/>
            <person name="Madupu R."/>
            <person name="Durkin A.S."/>
            <person name="Torralba M."/>
            <person name="Methe B."/>
            <person name="Sutton G.G."/>
            <person name="Nelson K.E."/>
        </authorList>
    </citation>
    <scope>NUCLEOTIDE SEQUENCE [LARGE SCALE GENOMIC DNA]</scope>
    <source>
        <strain evidence="3 4">F0489</strain>
    </source>
</reference>
<evidence type="ECO:0000313" key="4">
    <source>
        <dbReference type="Proteomes" id="UP000002941"/>
    </source>
</evidence>
<keyword evidence="2" id="KW-0347">Helicase</keyword>
<dbReference type="GO" id="GO:0004386">
    <property type="term" value="F:helicase activity"/>
    <property type="evidence" value="ECO:0007669"/>
    <property type="project" value="UniProtKB-KW"/>
</dbReference>
<dbReference type="InterPro" id="IPR027417">
    <property type="entry name" value="P-loop_NTPase"/>
</dbReference>
<protein>
    <submittedName>
        <fullName evidence="3">AAA protein</fullName>
    </submittedName>
</protein>
<proteinExistence type="predicted"/>
<keyword evidence="1" id="KW-0378">Hydrolase</keyword>
<name>J1HN25_9ACTO</name>
<evidence type="ECO:0000256" key="1">
    <source>
        <dbReference type="ARBA" id="ARBA00022801"/>
    </source>
</evidence>
<dbReference type="EMBL" id="AKFT01000036">
    <property type="protein sequence ID" value="EJF46998.1"/>
    <property type="molecule type" value="Genomic_DNA"/>
</dbReference>
<gene>
    <name evidence="3" type="ORF">HMPREF1318_2203</name>
</gene>
<keyword evidence="2" id="KW-0547">Nucleotide-binding</keyword>
<comment type="caution">
    <text evidence="3">The sequence shown here is derived from an EMBL/GenBank/DDBJ whole genome shotgun (WGS) entry which is preliminary data.</text>
</comment>
<dbReference type="SUPFAM" id="SSF52540">
    <property type="entry name" value="P-loop containing nucleoside triphosphate hydrolases"/>
    <property type="match status" value="1"/>
</dbReference>
<dbReference type="AlphaFoldDB" id="J1HN25"/>
<dbReference type="GO" id="GO:0016787">
    <property type="term" value="F:hydrolase activity"/>
    <property type="evidence" value="ECO:0007669"/>
    <property type="project" value="UniProtKB-KW"/>
</dbReference>
<sequence>MRGVVVTAPPGTGKTTLVPPLVAQILTAPDGDRRVIVTQPRRVAARAAARRLATLLDEPLGATIGYAVRGERRTGPRTRVEIVTAGAAHSEDETGRELHQ</sequence>
<keyword evidence="2" id="KW-0067">ATP-binding</keyword>
<evidence type="ECO:0000256" key="2">
    <source>
        <dbReference type="ARBA" id="ARBA00022806"/>
    </source>
</evidence>
<dbReference type="PATRIC" id="fig|1125718.3.peg.551"/>
<dbReference type="Gene3D" id="3.40.50.300">
    <property type="entry name" value="P-loop containing nucleotide triphosphate hydrolases"/>
    <property type="match status" value="1"/>
</dbReference>
<organism evidence="3 4">
    <name type="scientific">Actinomyces massiliensis F0489</name>
    <dbReference type="NCBI Taxonomy" id="1125718"/>
    <lineage>
        <taxon>Bacteria</taxon>
        <taxon>Bacillati</taxon>
        <taxon>Actinomycetota</taxon>
        <taxon>Actinomycetes</taxon>
        <taxon>Actinomycetales</taxon>
        <taxon>Actinomycetaceae</taxon>
        <taxon>Actinomyces</taxon>
    </lineage>
</organism>
<evidence type="ECO:0000313" key="3">
    <source>
        <dbReference type="EMBL" id="EJF46998.1"/>
    </source>
</evidence>